<dbReference type="STRING" id="13706.A0A1X2H5U5"/>
<keyword evidence="6 12" id="KW-0418">Kinase</keyword>
<dbReference type="InterPro" id="IPR000577">
    <property type="entry name" value="Carb_kinase_FGGY"/>
</dbReference>
<name>A0A1X2H5U5_SYNRA</name>
<evidence type="ECO:0000256" key="11">
    <source>
        <dbReference type="ARBA" id="ARBA00071571"/>
    </source>
</evidence>
<accession>A0A1X2H5U5</accession>
<evidence type="ECO:0000256" key="5">
    <source>
        <dbReference type="ARBA" id="ARBA00022741"/>
    </source>
</evidence>
<evidence type="ECO:0000256" key="4">
    <source>
        <dbReference type="ARBA" id="ARBA00022679"/>
    </source>
</evidence>
<dbReference type="GO" id="GO:0019563">
    <property type="term" value="P:glycerol catabolic process"/>
    <property type="evidence" value="ECO:0007669"/>
    <property type="project" value="UniProtKB-UniPathway"/>
</dbReference>
<evidence type="ECO:0000256" key="8">
    <source>
        <dbReference type="ARBA" id="ARBA00022840"/>
    </source>
</evidence>
<dbReference type="SUPFAM" id="SSF53067">
    <property type="entry name" value="Actin-like ATPase domain"/>
    <property type="match status" value="2"/>
</dbReference>
<dbReference type="GO" id="GO:0006641">
    <property type="term" value="P:triglyceride metabolic process"/>
    <property type="evidence" value="ECO:0007669"/>
    <property type="project" value="TreeGrafter"/>
</dbReference>
<dbReference type="InterPro" id="IPR018484">
    <property type="entry name" value="FGGY_N"/>
</dbReference>
<evidence type="ECO:0000256" key="3">
    <source>
        <dbReference type="ARBA" id="ARBA00012099"/>
    </source>
</evidence>
<dbReference type="InterPro" id="IPR018485">
    <property type="entry name" value="FGGY_C"/>
</dbReference>
<dbReference type="FunFam" id="3.30.420.40:FF:000177">
    <property type="entry name" value="Glycerol kinase"/>
    <property type="match status" value="1"/>
</dbReference>
<dbReference type="GO" id="GO:0046167">
    <property type="term" value="P:glycerol-3-phosphate biosynthetic process"/>
    <property type="evidence" value="ECO:0007669"/>
    <property type="project" value="TreeGrafter"/>
</dbReference>
<dbReference type="InParanoid" id="A0A1X2H5U5"/>
<dbReference type="CDD" id="cd07792">
    <property type="entry name" value="ASKHA_NBD_FGGY_GK1-3-like"/>
    <property type="match status" value="1"/>
</dbReference>
<dbReference type="PANTHER" id="PTHR10196:SF69">
    <property type="entry name" value="GLYCEROL KINASE"/>
    <property type="match status" value="1"/>
</dbReference>
<comment type="pathway">
    <text evidence="1">Polyol metabolism; glycerol degradation via glycerol kinase pathway; sn-glycerol 3-phosphate from glycerol: step 1/1.</text>
</comment>
<dbReference type="OrthoDB" id="5422795at2759"/>
<reference evidence="15 16" key="1">
    <citation type="submission" date="2016-07" db="EMBL/GenBank/DDBJ databases">
        <title>Pervasive Adenine N6-methylation of Active Genes in Fungi.</title>
        <authorList>
            <consortium name="DOE Joint Genome Institute"/>
            <person name="Mondo S.J."/>
            <person name="Dannebaum R.O."/>
            <person name="Kuo R.C."/>
            <person name="Labutti K."/>
            <person name="Haridas S."/>
            <person name="Kuo A."/>
            <person name="Salamov A."/>
            <person name="Ahrendt S.R."/>
            <person name="Lipzen A."/>
            <person name="Sullivan W."/>
            <person name="Andreopoulos W.B."/>
            <person name="Clum A."/>
            <person name="Lindquist E."/>
            <person name="Daum C."/>
            <person name="Ramamoorthy G.K."/>
            <person name="Gryganskyi A."/>
            <person name="Culley D."/>
            <person name="Magnuson J.K."/>
            <person name="James T.Y."/>
            <person name="O'Malley M.A."/>
            <person name="Stajich J.E."/>
            <person name="Spatafora J.W."/>
            <person name="Visel A."/>
            <person name="Grigoriev I.V."/>
        </authorList>
    </citation>
    <scope>NUCLEOTIDE SEQUENCE [LARGE SCALE GENOMIC DNA]</scope>
    <source>
        <strain evidence="15 16">NRRL 2496</strain>
    </source>
</reference>
<dbReference type="GO" id="GO:0005524">
    <property type="term" value="F:ATP binding"/>
    <property type="evidence" value="ECO:0007669"/>
    <property type="project" value="UniProtKB-KW"/>
</dbReference>
<dbReference type="InterPro" id="IPR005999">
    <property type="entry name" value="Glycerol_kin"/>
</dbReference>
<evidence type="ECO:0000259" key="14">
    <source>
        <dbReference type="Pfam" id="PF02782"/>
    </source>
</evidence>
<gene>
    <name evidence="15" type="ORF">BCR43DRAFT_477247</name>
</gene>
<comment type="catalytic activity">
    <reaction evidence="10">
        <text>glycerol + ATP = sn-glycerol 3-phosphate + ADP + H(+)</text>
        <dbReference type="Rhea" id="RHEA:21644"/>
        <dbReference type="ChEBI" id="CHEBI:15378"/>
        <dbReference type="ChEBI" id="CHEBI:17754"/>
        <dbReference type="ChEBI" id="CHEBI:30616"/>
        <dbReference type="ChEBI" id="CHEBI:57597"/>
        <dbReference type="ChEBI" id="CHEBI:456216"/>
        <dbReference type="EC" id="2.7.1.30"/>
    </reaction>
</comment>
<organism evidence="15 16">
    <name type="scientific">Syncephalastrum racemosum</name>
    <name type="common">Filamentous fungus</name>
    <dbReference type="NCBI Taxonomy" id="13706"/>
    <lineage>
        <taxon>Eukaryota</taxon>
        <taxon>Fungi</taxon>
        <taxon>Fungi incertae sedis</taxon>
        <taxon>Mucoromycota</taxon>
        <taxon>Mucoromycotina</taxon>
        <taxon>Mucoromycetes</taxon>
        <taxon>Mucorales</taxon>
        <taxon>Syncephalastraceae</taxon>
        <taxon>Syncephalastrum</taxon>
    </lineage>
</organism>
<evidence type="ECO:0000313" key="15">
    <source>
        <dbReference type="EMBL" id="ORY93842.1"/>
    </source>
</evidence>
<dbReference type="UniPathway" id="UPA00618">
    <property type="reaction ID" value="UER00672"/>
</dbReference>
<evidence type="ECO:0000256" key="1">
    <source>
        <dbReference type="ARBA" id="ARBA00005190"/>
    </source>
</evidence>
<evidence type="ECO:0000256" key="9">
    <source>
        <dbReference type="ARBA" id="ARBA00043149"/>
    </source>
</evidence>
<proteinExistence type="inferred from homology"/>
<sequence>MPQYIGAIDQGTTSTRFLIFDDAGHLVTWHQLEFQQIYPRPGWIEHDPLTLLDTVEKCAEEALRKFGMMGHDQSHIKAVGITNQRETTLFWDKNTGEPLYNAIVWGDTRTNKLVKMLKEKQDNMGTIDTQDLSGLPLHNYFSAVKVHWLLHKVKDVQDAVREKRAMFGTVDSWLIWNLTGGAEKGGVHVTDVTNASRTMFMNLKDRKWDKDLLDFFEVPDHILPKIVSSSEHYGDVNDGGPLQGLPIMGCLGDQQAAFVGQKCFTKGEAKNTYGTGAFLLLHVGNEPVHSKHGLLATVGYQFGPDGEVNYALEGSISVAGAAIRWLRDNMGIIKDTKEIDNYAEKVSDTGGVMFVTAFSGLFAPYWRDDARGTLVGLTQYTNKYHLARATLDAVCYSTRAILESMREDGDVPLKILKADGGMSNSNVCMQTQSDVLGIPVERPAMRETTALGAAIAAGLAYGIWKDIDAIRGLINVEDAEIFKPNISEEERDRHYTMWEAAVQRSMGWTDVYHGNDD</sequence>
<dbReference type="AlphaFoldDB" id="A0A1X2H5U5"/>
<dbReference type="Gene3D" id="3.30.420.40">
    <property type="match status" value="2"/>
</dbReference>
<evidence type="ECO:0000256" key="6">
    <source>
        <dbReference type="ARBA" id="ARBA00022777"/>
    </source>
</evidence>
<evidence type="ECO:0000256" key="2">
    <source>
        <dbReference type="ARBA" id="ARBA00009156"/>
    </source>
</evidence>
<feature type="domain" description="Carbohydrate kinase FGGY N-terminal" evidence="13">
    <location>
        <begin position="4"/>
        <end position="260"/>
    </location>
</feature>
<keyword evidence="16" id="KW-1185">Reference proteome</keyword>
<feature type="domain" description="Carbohydrate kinase FGGY C-terminal" evidence="14">
    <location>
        <begin position="270"/>
        <end position="460"/>
    </location>
</feature>
<evidence type="ECO:0000259" key="13">
    <source>
        <dbReference type="Pfam" id="PF00370"/>
    </source>
</evidence>
<dbReference type="PANTHER" id="PTHR10196">
    <property type="entry name" value="SUGAR KINASE"/>
    <property type="match status" value="1"/>
</dbReference>
<keyword evidence="8" id="KW-0067">ATP-binding</keyword>
<dbReference type="Pfam" id="PF02782">
    <property type="entry name" value="FGGY_C"/>
    <property type="match status" value="1"/>
</dbReference>
<dbReference type="EC" id="2.7.1.30" evidence="3"/>
<comment type="similarity">
    <text evidence="2 12">Belongs to the FGGY kinase family.</text>
</comment>
<evidence type="ECO:0000256" key="7">
    <source>
        <dbReference type="ARBA" id="ARBA00022798"/>
    </source>
</evidence>
<keyword evidence="4 12" id="KW-0808">Transferase</keyword>
<evidence type="ECO:0000256" key="12">
    <source>
        <dbReference type="RuleBase" id="RU003733"/>
    </source>
</evidence>
<dbReference type="NCBIfam" id="TIGR01311">
    <property type="entry name" value="glycerol_kin"/>
    <property type="match status" value="1"/>
</dbReference>
<dbReference type="GO" id="GO:0005739">
    <property type="term" value="C:mitochondrion"/>
    <property type="evidence" value="ECO:0007669"/>
    <property type="project" value="TreeGrafter"/>
</dbReference>
<dbReference type="InterPro" id="IPR018483">
    <property type="entry name" value="Carb_kinase_FGGY_CS"/>
</dbReference>
<comment type="caution">
    <text evidence="15">The sequence shown here is derived from an EMBL/GenBank/DDBJ whole genome shotgun (WGS) entry which is preliminary data.</text>
</comment>
<dbReference type="FunFam" id="3.30.420.40:FF:000108">
    <property type="entry name" value="Glycerol kinase, glycosomal"/>
    <property type="match status" value="1"/>
</dbReference>
<keyword evidence="5" id="KW-0547">Nucleotide-binding</keyword>
<dbReference type="PROSITE" id="PS00445">
    <property type="entry name" value="FGGY_KINASES_2"/>
    <property type="match status" value="1"/>
</dbReference>
<evidence type="ECO:0000313" key="16">
    <source>
        <dbReference type="Proteomes" id="UP000242180"/>
    </source>
</evidence>
<dbReference type="Proteomes" id="UP000242180">
    <property type="component" value="Unassembled WGS sequence"/>
</dbReference>
<evidence type="ECO:0000256" key="10">
    <source>
        <dbReference type="ARBA" id="ARBA00052101"/>
    </source>
</evidence>
<dbReference type="GO" id="GO:0004370">
    <property type="term" value="F:glycerol kinase activity"/>
    <property type="evidence" value="ECO:0007669"/>
    <property type="project" value="UniProtKB-EC"/>
</dbReference>
<dbReference type="InterPro" id="IPR042018">
    <property type="entry name" value="GK1-3_metazoan-type"/>
</dbReference>
<dbReference type="InterPro" id="IPR043129">
    <property type="entry name" value="ATPase_NBD"/>
</dbReference>
<protein>
    <recommendedName>
        <fullName evidence="11">Probable glycerol kinase</fullName>
        <ecNumber evidence="3">2.7.1.30</ecNumber>
    </recommendedName>
    <alternativeName>
        <fullName evidence="9">ATP:glycerol 3-phosphotransferase</fullName>
    </alternativeName>
</protein>
<dbReference type="EMBL" id="MCGN01000008">
    <property type="protein sequence ID" value="ORY93842.1"/>
    <property type="molecule type" value="Genomic_DNA"/>
</dbReference>
<dbReference type="NCBIfam" id="NF000756">
    <property type="entry name" value="PRK00047.1"/>
    <property type="match status" value="1"/>
</dbReference>
<dbReference type="OMA" id="FGTMESW"/>
<keyword evidence="7" id="KW-0319">Glycerol metabolism</keyword>
<dbReference type="Pfam" id="PF00370">
    <property type="entry name" value="FGGY_N"/>
    <property type="match status" value="1"/>
</dbReference>
<dbReference type="PIRSF" id="PIRSF000538">
    <property type="entry name" value="GlpK"/>
    <property type="match status" value="1"/>
</dbReference>